<dbReference type="EMBL" id="QGHA01000004">
    <property type="protein sequence ID" value="PWK77515.1"/>
    <property type="molecule type" value="Genomic_DNA"/>
</dbReference>
<sequence>MEVYEQRNYIQHSGISNEMAMAKLNKTLPSIIEIFRFAIFQTVKKNETNDLDEVLKKLESPNNEIRDMIKNGLDFLSLKG</sequence>
<name>A0A316HH00_9SPHI</name>
<evidence type="ECO:0000313" key="1">
    <source>
        <dbReference type="EMBL" id="PWK77515.1"/>
    </source>
</evidence>
<keyword evidence="2" id="KW-1185">Reference proteome</keyword>
<organism evidence="1 2">
    <name type="scientific">Mucilaginibacter oryzae</name>
    <dbReference type="NCBI Taxonomy" id="468058"/>
    <lineage>
        <taxon>Bacteria</taxon>
        <taxon>Pseudomonadati</taxon>
        <taxon>Bacteroidota</taxon>
        <taxon>Sphingobacteriia</taxon>
        <taxon>Sphingobacteriales</taxon>
        <taxon>Sphingobacteriaceae</taxon>
        <taxon>Mucilaginibacter</taxon>
    </lineage>
</organism>
<comment type="caution">
    <text evidence="1">The sequence shown here is derived from an EMBL/GenBank/DDBJ whole genome shotgun (WGS) entry which is preliminary data.</text>
</comment>
<dbReference type="AlphaFoldDB" id="A0A316HH00"/>
<evidence type="ECO:0008006" key="3">
    <source>
        <dbReference type="Google" id="ProtNLM"/>
    </source>
</evidence>
<proteinExistence type="predicted"/>
<accession>A0A316HH00</accession>
<gene>
    <name evidence="1" type="ORF">LX99_02392</name>
</gene>
<evidence type="ECO:0000313" key="2">
    <source>
        <dbReference type="Proteomes" id="UP000245678"/>
    </source>
</evidence>
<reference evidence="1 2" key="1">
    <citation type="submission" date="2018-05" db="EMBL/GenBank/DDBJ databases">
        <title>Genomic Encyclopedia of Archaeal and Bacterial Type Strains, Phase II (KMG-II): from individual species to whole genera.</title>
        <authorList>
            <person name="Goeker M."/>
        </authorList>
    </citation>
    <scope>NUCLEOTIDE SEQUENCE [LARGE SCALE GENOMIC DNA]</scope>
    <source>
        <strain evidence="1 2">DSM 19975</strain>
    </source>
</reference>
<dbReference type="Proteomes" id="UP000245678">
    <property type="component" value="Unassembled WGS sequence"/>
</dbReference>
<protein>
    <recommendedName>
        <fullName evidence="3">Apea-like HEPN domain-containing protein</fullName>
    </recommendedName>
</protein>